<dbReference type="EMBL" id="CAADRA010000224">
    <property type="protein sequence ID" value="VFT79369.1"/>
    <property type="molecule type" value="Genomic_DNA"/>
</dbReference>
<evidence type="ECO:0000313" key="1">
    <source>
        <dbReference type="EMBL" id="KAF0717670.1"/>
    </source>
</evidence>
<organism evidence="2 3">
    <name type="scientific">Aphanomyces stellatus</name>
    <dbReference type="NCBI Taxonomy" id="120398"/>
    <lineage>
        <taxon>Eukaryota</taxon>
        <taxon>Sar</taxon>
        <taxon>Stramenopiles</taxon>
        <taxon>Oomycota</taxon>
        <taxon>Saprolegniomycetes</taxon>
        <taxon>Saprolegniales</taxon>
        <taxon>Verrucalvaceae</taxon>
        <taxon>Aphanomyces</taxon>
    </lineage>
</organism>
<gene>
    <name evidence="2" type="primary">Aste57867_2166</name>
    <name evidence="1" type="ORF">As57867_002161</name>
    <name evidence="2" type="ORF">ASTE57867_2166</name>
</gene>
<dbReference type="AlphaFoldDB" id="A0A485K9H7"/>
<keyword evidence="3" id="KW-1185">Reference proteome</keyword>
<evidence type="ECO:0000313" key="3">
    <source>
        <dbReference type="Proteomes" id="UP000332933"/>
    </source>
</evidence>
<name>A0A485K9H7_9STRA</name>
<proteinExistence type="predicted"/>
<dbReference type="EMBL" id="VJMH01000224">
    <property type="protein sequence ID" value="KAF0717670.1"/>
    <property type="molecule type" value="Genomic_DNA"/>
</dbReference>
<sequence length="244" mass="27046">MSSLEATFEIQVDCQDRGTVWCPARFSFADNILEIYLSPDAPSLCCFDMTVSSLTRLAHHTFLVRRQRGLGPACPQLLFRYPKRRDPCDSFLLGLRACATTAFWSVARLSVPFDVQHHRPTTSTFSTSTTTTAWTRRELVLWGKSLHVFDGHRCLHVFHAGQCRVEAIDATTFEWRKNDEPIFRFRSPESASRGLFLAAVEASAAVMPTPAKDVVCASLVTAPGSFQEAGHHARTIAATPVAAS</sequence>
<reference evidence="2 3" key="1">
    <citation type="submission" date="2019-03" db="EMBL/GenBank/DDBJ databases">
        <authorList>
            <person name="Gaulin E."/>
            <person name="Dumas B."/>
        </authorList>
    </citation>
    <scope>NUCLEOTIDE SEQUENCE [LARGE SCALE GENOMIC DNA]</scope>
    <source>
        <strain evidence="2">CBS 568.67</strain>
    </source>
</reference>
<dbReference type="Proteomes" id="UP000332933">
    <property type="component" value="Unassembled WGS sequence"/>
</dbReference>
<dbReference type="OrthoDB" id="58951at2759"/>
<reference evidence="1" key="2">
    <citation type="submission" date="2019-06" db="EMBL/GenBank/DDBJ databases">
        <title>Genomics analysis of Aphanomyces spp. identifies a new class of oomycete effector associated with host adaptation.</title>
        <authorList>
            <person name="Gaulin E."/>
        </authorList>
    </citation>
    <scope>NUCLEOTIDE SEQUENCE</scope>
    <source>
        <strain evidence="1">CBS 578.67</strain>
    </source>
</reference>
<evidence type="ECO:0000313" key="2">
    <source>
        <dbReference type="EMBL" id="VFT79369.1"/>
    </source>
</evidence>
<protein>
    <submittedName>
        <fullName evidence="2">Aste57867_2166 protein</fullName>
    </submittedName>
</protein>
<accession>A0A485K9H7</accession>